<comment type="similarity">
    <text evidence="1">Belongs to the bacterial ribosomal protein bS1 family.</text>
</comment>
<dbReference type="EMBL" id="NRRL01000063">
    <property type="protein sequence ID" value="MBK1669820.1"/>
    <property type="molecule type" value="Genomic_DNA"/>
</dbReference>
<evidence type="ECO:0000256" key="3">
    <source>
        <dbReference type="ARBA" id="ARBA00023274"/>
    </source>
</evidence>
<dbReference type="Gene3D" id="2.40.50.140">
    <property type="entry name" value="Nucleic acid-binding proteins"/>
    <property type="match status" value="2"/>
</dbReference>
<evidence type="ECO:0000259" key="4">
    <source>
        <dbReference type="PROSITE" id="PS50126"/>
    </source>
</evidence>
<keyword evidence="2" id="KW-0689">Ribosomal protein</keyword>
<dbReference type="SUPFAM" id="SSF50249">
    <property type="entry name" value="Nucleic acid-binding proteins"/>
    <property type="match status" value="2"/>
</dbReference>
<dbReference type="PROSITE" id="PS50126">
    <property type="entry name" value="S1"/>
    <property type="match status" value="2"/>
</dbReference>
<evidence type="ECO:0000313" key="6">
    <source>
        <dbReference type="Proteomes" id="UP001296873"/>
    </source>
</evidence>
<evidence type="ECO:0000256" key="2">
    <source>
        <dbReference type="ARBA" id="ARBA00022980"/>
    </source>
</evidence>
<dbReference type="PANTHER" id="PTHR10724">
    <property type="entry name" value="30S RIBOSOMAL PROTEIN S1"/>
    <property type="match status" value="1"/>
</dbReference>
<keyword evidence="6" id="KW-1185">Reference proteome</keyword>
<evidence type="ECO:0000256" key="1">
    <source>
        <dbReference type="ARBA" id="ARBA00006767"/>
    </source>
</evidence>
<dbReference type="SMART" id="SM00316">
    <property type="entry name" value="S1"/>
    <property type="match status" value="2"/>
</dbReference>
<evidence type="ECO:0000313" key="5">
    <source>
        <dbReference type="EMBL" id="MBK1669820.1"/>
    </source>
</evidence>
<comment type="caution">
    <text evidence="5">The sequence shown here is derived from an EMBL/GenBank/DDBJ whole genome shotgun (WGS) entry which is preliminary data.</text>
</comment>
<name>A0ABS1DH76_9PROT</name>
<dbReference type="Proteomes" id="UP001296873">
    <property type="component" value="Unassembled WGS sequence"/>
</dbReference>
<dbReference type="PANTHER" id="PTHR10724:SF7">
    <property type="entry name" value="SMALL RIBOSOMAL SUBUNIT PROTEIN BS1C"/>
    <property type="match status" value="1"/>
</dbReference>
<reference evidence="5 6" key="1">
    <citation type="journal article" date="2020" name="Microorganisms">
        <title>Osmotic Adaptation and Compatible Solute Biosynthesis of Phototrophic Bacteria as Revealed from Genome Analyses.</title>
        <authorList>
            <person name="Imhoff J.F."/>
            <person name="Rahn T."/>
            <person name="Kunzel S."/>
            <person name="Keller A."/>
            <person name="Neulinger S.C."/>
        </authorList>
    </citation>
    <scope>NUCLEOTIDE SEQUENCE [LARGE SCALE GENOMIC DNA]</scope>
    <source>
        <strain evidence="5 6">DSM 9895</strain>
    </source>
</reference>
<sequence length="282" mass="31532">MSTNTVGDDVLDAFRSLTDENTGKRPPVEVREWLDRCMLDDEMVTAVPHSVSERGVVVDVEGVKGLIPWNHVGDVDSEAEDFRDPIDVFVLDRKKRDNGTPAYLFSRWGAVRELTKDDRQRFLGRLKRGDVVEGTVSHVESYGVFVEVLPCFDAFIHVSEIEWCYVAEPFSYLQVGQKVAAKAVEIDVRAERVRLSLKRMKEDPWKRAGETHPVGSAHVGEVVRKDRNGAFVRLPGKIDALVHRKVIAASDMPADAFDVGAKLDVEVTHLDVGGRRMAAKPI</sequence>
<proteinExistence type="inferred from homology"/>
<keyword evidence="3" id="KW-0687">Ribonucleoprotein</keyword>
<dbReference type="InterPro" id="IPR050437">
    <property type="entry name" value="Ribos_protein_bS1-like"/>
</dbReference>
<gene>
    <name evidence="5" type="ORF">CKO28_17430</name>
</gene>
<dbReference type="InterPro" id="IPR003029">
    <property type="entry name" value="S1_domain"/>
</dbReference>
<dbReference type="Pfam" id="PF00575">
    <property type="entry name" value="S1"/>
    <property type="match status" value="2"/>
</dbReference>
<feature type="domain" description="S1 motif" evidence="4">
    <location>
        <begin position="129"/>
        <end position="198"/>
    </location>
</feature>
<accession>A0ABS1DH76</accession>
<dbReference type="RefSeq" id="WP_200342164.1">
    <property type="nucleotide sequence ID" value="NZ_NRRL01000063.1"/>
</dbReference>
<protein>
    <recommendedName>
        <fullName evidence="4">S1 motif domain-containing protein</fullName>
    </recommendedName>
</protein>
<feature type="domain" description="S1 motif" evidence="4">
    <location>
        <begin position="215"/>
        <end position="282"/>
    </location>
</feature>
<organism evidence="5 6">
    <name type="scientific">Rhodovibrio sodomensis</name>
    <dbReference type="NCBI Taxonomy" id="1088"/>
    <lineage>
        <taxon>Bacteria</taxon>
        <taxon>Pseudomonadati</taxon>
        <taxon>Pseudomonadota</taxon>
        <taxon>Alphaproteobacteria</taxon>
        <taxon>Rhodospirillales</taxon>
        <taxon>Rhodovibrionaceae</taxon>
        <taxon>Rhodovibrio</taxon>
    </lineage>
</organism>
<dbReference type="InterPro" id="IPR012340">
    <property type="entry name" value="NA-bd_OB-fold"/>
</dbReference>